<dbReference type="Proteomes" id="UP000077154">
    <property type="component" value="Unassembled WGS sequence"/>
</dbReference>
<feature type="region of interest" description="Disordered" evidence="1">
    <location>
        <begin position="1"/>
        <end position="29"/>
    </location>
</feature>
<protein>
    <submittedName>
        <fullName evidence="2">Uncharacterized protein</fullName>
    </submittedName>
</protein>
<evidence type="ECO:0000313" key="2">
    <source>
        <dbReference type="EMBL" id="OAF56536.1"/>
    </source>
</evidence>
<feature type="compositionally biased region" description="Basic residues" evidence="1">
    <location>
        <begin position="17"/>
        <end position="26"/>
    </location>
</feature>
<reference evidence="2" key="1">
    <citation type="submission" date="2016-03" db="EMBL/GenBank/DDBJ databases">
        <title>Updated assembly of Pseudogymnoascus destructans, the fungus causing white-nose syndrome of bats.</title>
        <authorList>
            <person name="Palmer J.M."/>
            <person name="Drees K.P."/>
            <person name="Foster J.T."/>
            <person name="Lindner D.L."/>
        </authorList>
    </citation>
    <scope>NUCLEOTIDE SEQUENCE [LARGE SCALE GENOMIC DNA]</scope>
    <source>
        <strain evidence="2">20631-21</strain>
    </source>
</reference>
<proteinExistence type="predicted"/>
<sequence>MDGTAASSSRTRTTWPRAHRVNHKSRGAQSALRARQEYFLDTSYLLDTIPNYMPDMI</sequence>
<dbReference type="RefSeq" id="XP_024321830.1">
    <property type="nucleotide sequence ID" value="XM_024470775.1"/>
</dbReference>
<gene>
    <name evidence="2" type="ORF">VC83_07198</name>
</gene>
<evidence type="ECO:0000256" key="1">
    <source>
        <dbReference type="SAM" id="MobiDB-lite"/>
    </source>
</evidence>
<dbReference type="AlphaFoldDB" id="A0A177A2X1"/>
<organism evidence="2">
    <name type="scientific">Pseudogymnoascus destructans</name>
    <dbReference type="NCBI Taxonomy" id="655981"/>
    <lineage>
        <taxon>Eukaryota</taxon>
        <taxon>Fungi</taxon>
        <taxon>Dikarya</taxon>
        <taxon>Ascomycota</taxon>
        <taxon>Pezizomycotina</taxon>
        <taxon>Leotiomycetes</taxon>
        <taxon>Thelebolales</taxon>
        <taxon>Thelebolaceae</taxon>
        <taxon>Pseudogymnoascus</taxon>
    </lineage>
</organism>
<name>A0A177A2X1_9PEZI</name>
<dbReference type="GeneID" id="36290247"/>
<dbReference type="EMBL" id="KV441403">
    <property type="protein sequence ID" value="OAF56536.1"/>
    <property type="molecule type" value="Genomic_DNA"/>
</dbReference>
<accession>A0A177A2X1</accession>
<feature type="compositionally biased region" description="Low complexity" evidence="1">
    <location>
        <begin position="1"/>
        <end position="16"/>
    </location>
</feature>